<comment type="subcellular location">
    <subcellularLocation>
        <location evidence="1">Membrane</location>
        <topology evidence="1">Multi-pass membrane protein</topology>
    </subcellularLocation>
</comment>
<feature type="transmembrane region" description="Helical" evidence="5">
    <location>
        <begin position="212"/>
        <end position="236"/>
    </location>
</feature>
<reference evidence="7 8" key="1">
    <citation type="submission" date="2014-12" db="EMBL/GenBank/DDBJ databases">
        <title>Draft genome sequences of 29 type strains of Enterococci.</title>
        <authorList>
            <person name="Zhong Z."/>
            <person name="Sun Z."/>
            <person name="Liu W."/>
            <person name="Zhang W."/>
            <person name="Zhang H."/>
        </authorList>
    </citation>
    <scope>NUCLEOTIDE SEQUENCE [LARGE SCALE GENOMIC DNA]</scope>
    <source>
        <strain evidence="7 8">DSM 17029</strain>
    </source>
</reference>
<feature type="transmembrane region" description="Helical" evidence="5">
    <location>
        <begin position="46"/>
        <end position="64"/>
    </location>
</feature>
<evidence type="ECO:0000313" key="8">
    <source>
        <dbReference type="Proteomes" id="UP000181884"/>
    </source>
</evidence>
<evidence type="ECO:0000259" key="6">
    <source>
        <dbReference type="Pfam" id="PF13515"/>
    </source>
</evidence>
<keyword evidence="2 5" id="KW-0812">Transmembrane</keyword>
<dbReference type="EMBL" id="JXKH01000004">
    <property type="protein sequence ID" value="OJG18358.1"/>
    <property type="molecule type" value="Genomic_DNA"/>
</dbReference>
<evidence type="ECO:0000256" key="3">
    <source>
        <dbReference type="ARBA" id="ARBA00022989"/>
    </source>
</evidence>
<evidence type="ECO:0000256" key="2">
    <source>
        <dbReference type="ARBA" id="ARBA00022692"/>
    </source>
</evidence>
<feature type="transmembrane region" description="Helical" evidence="5">
    <location>
        <begin position="144"/>
        <end position="170"/>
    </location>
</feature>
<proteinExistence type="predicted"/>
<dbReference type="Pfam" id="PF13515">
    <property type="entry name" value="FUSC_2"/>
    <property type="match status" value="1"/>
</dbReference>
<keyword evidence="8" id="KW-1185">Reference proteome</keyword>
<evidence type="ECO:0000313" key="7">
    <source>
        <dbReference type="EMBL" id="OJG18358.1"/>
    </source>
</evidence>
<evidence type="ECO:0000256" key="4">
    <source>
        <dbReference type="ARBA" id="ARBA00023136"/>
    </source>
</evidence>
<keyword evidence="3 5" id="KW-1133">Transmembrane helix</keyword>
<feature type="domain" description="Integral membrane bound transporter" evidence="6">
    <location>
        <begin position="100"/>
        <end position="224"/>
    </location>
</feature>
<dbReference type="GO" id="GO:0016020">
    <property type="term" value="C:membrane"/>
    <property type="evidence" value="ECO:0007669"/>
    <property type="project" value="UniProtKB-SubCell"/>
</dbReference>
<dbReference type="STRING" id="214095.RU97_GL001755"/>
<feature type="transmembrane region" description="Helical" evidence="5">
    <location>
        <begin position="85"/>
        <end position="107"/>
    </location>
</feature>
<feature type="transmembrane region" description="Helical" evidence="5">
    <location>
        <begin position="182"/>
        <end position="200"/>
    </location>
</feature>
<accession>A0A1L8RF18</accession>
<dbReference type="Proteomes" id="UP000181884">
    <property type="component" value="Unassembled WGS sequence"/>
</dbReference>
<name>A0A1L8RF18_9ENTE</name>
<protein>
    <recommendedName>
        <fullName evidence="6">Integral membrane bound transporter domain-containing protein</fullName>
    </recommendedName>
</protein>
<organism evidence="7 8">
    <name type="scientific">Enterococcus canis</name>
    <dbReference type="NCBI Taxonomy" id="214095"/>
    <lineage>
        <taxon>Bacteria</taxon>
        <taxon>Bacillati</taxon>
        <taxon>Bacillota</taxon>
        <taxon>Bacilli</taxon>
        <taxon>Lactobacillales</taxon>
        <taxon>Enterococcaceae</taxon>
        <taxon>Enterococcus</taxon>
    </lineage>
</organism>
<comment type="caution">
    <text evidence="7">The sequence shown here is derived from an EMBL/GenBank/DDBJ whole genome shotgun (WGS) entry which is preliminary data.</text>
</comment>
<keyword evidence="4 5" id="KW-0472">Membrane</keyword>
<dbReference type="AlphaFoldDB" id="A0A1L8RF18"/>
<dbReference type="InterPro" id="IPR049453">
    <property type="entry name" value="Memb_transporter_dom"/>
</dbReference>
<sequence length="251" mass="27955">MVGMIAFLSRLLFRLAEIRKPGPFFIVMVTAMGSSTQIPLSQLPATSLAVAFGILIAIGVACCLPSSTQALPAFSFKEQLNHDPAALLDALFYGAILFFAVYLSQSFHLHNPYWLTVSCAAILQGDNLRHMLARNNQRIFGTTIGLIIAALLLSLPLPTIVMILMITLFFVTVEFFVKRNYAVANFFSTPMALMLAMLAKQQYLYSLVQYRFLGIVLGSLLGLLAAWLMTTVLRFYNRAFHLHETFEQDSD</sequence>
<gene>
    <name evidence="7" type="ORF">RU97_GL001755</name>
</gene>
<evidence type="ECO:0000256" key="1">
    <source>
        <dbReference type="ARBA" id="ARBA00004141"/>
    </source>
</evidence>
<evidence type="ECO:0000256" key="5">
    <source>
        <dbReference type="SAM" id="Phobius"/>
    </source>
</evidence>